<comment type="similarity">
    <text evidence="1">Belongs to the sulfatase family.</text>
</comment>
<reference evidence="6" key="1">
    <citation type="journal article" date="2021" name="Environ. Microbiol.">
        <title>Genomic characterization of three novel Desulfobacterota classes expand the metabolic and phylogenetic diversity of the phylum.</title>
        <authorList>
            <person name="Murphy C.L."/>
            <person name="Biggerstaff J."/>
            <person name="Eichhorn A."/>
            <person name="Ewing E."/>
            <person name="Shahan R."/>
            <person name="Soriano D."/>
            <person name="Stewart S."/>
            <person name="VanMol K."/>
            <person name="Walker R."/>
            <person name="Walters P."/>
            <person name="Elshahed M.S."/>
            <person name="Youssef N.H."/>
        </authorList>
    </citation>
    <scope>NUCLEOTIDE SEQUENCE</scope>
    <source>
        <strain evidence="6">Zod_Metabat.24</strain>
    </source>
</reference>
<dbReference type="InterPro" id="IPR019546">
    <property type="entry name" value="TAT_signal_bac_arc"/>
</dbReference>
<dbReference type="PROSITE" id="PS00523">
    <property type="entry name" value="SULFATASE_1"/>
    <property type="match status" value="1"/>
</dbReference>
<dbReference type="InterPro" id="IPR050738">
    <property type="entry name" value="Sulfatase"/>
</dbReference>
<evidence type="ECO:0000313" key="6">
    <source>
        <dbReference type="EMBL" id="MBN1572502.1"/>
    </source>
</evidence>
<comment type="caution">
    <text evidence="6">The sequence shown here is derived from an EMBL/GenBank/DDBJ whole genome shotgun (WGS) entry which is preliminary data.</text>
</comment>
<keyword evidence="2" id="KW-0479">Metal-binding</keyword>
<evidence type="ECO:0000256" key="4">
    <source>
        <dbReference type="ARBA" id="ARBA00022837"/>
    </source>
</evidence>
<dbReference type="AlphaFoldDB" id="A0A9D8KEC1"/>
<dbReference type="InterPro" id="IPR017850">
    <property type="entry name" value="Alkaline_phosphatase_core_sf"/>
</dbReference>
<dbReference type="PANTHER" id="PTHR42693:SF53">
    <property type="entry name" value="ENDO-4-O-SULFATASE"/>
    <property type="match status" value="1"/>
</dbReference>
<dbReference type="EMBL" id="JAFGIX010000023">
    <property type="protein sequence ID" value="MBN1572502.1"/>
    <property type="molecule type" value="Genomic_DNA"/>
</dbReference>
<keyword evidence="4" id="KW-0106">Calcium</keyword>
<dbReference type="Proteomes" id="UP000809273">
    <property type="component" value="Unassembled WGS sequence"/>
</dbReference>
<dbReference type="Gene3D" id="3.40.720.10">
    <property type="entry name" value="Alkaline Phosphatase, subunit A"/>
    <property type="match status" value="1"/>
</dbReference>
<accession>A0A9D8KEC1</accession>
<dbReference type="GO" id="GO:0004065">
    <property type="term" value="F:arylsulfatase activity"/>
    <property type="evidence" value="ECO:0007669"/>
    <property type="project" value="TreeGrafter"/>
</dbReference>
<evidence type="ECO:0000256" key="2">
    <source>
        <dbReference type="ARBA" id="ARBA00022723"/>
    </source>
</evidence>
<feature type="domain" description="Sulfatase N-terminal" evidence="5">
    <location>
        <begin position="38"/>
        <end position="323"/>
    </location>
</feature>
<evidence type="ECO:0000313" key="7">
    <source>
        <dbReference type="Proteomes" id="UP000809273"/>
    </source>
</evidence>
<dbReference type="PANTHER" id="PTHR42693">
    <property type="entry name" value="ARYLSULFATASE FAMILY MEMBER"/>
    <property type="match status" value="1"/>
</dbReference>
<protein>
    <submittedName>
        <fullName evidence="6">Sulfatase-like hydrolase/transferase</fullName>
    </submittedName>
</protein>
<dbReference type="NCBIfam" id="TIGR01409">
    <property type="entry name" value="TAT_signal_seq"/>
    <property type="match status" value="1"/>
</dbReference>
<sequence length="481" mass="55096">MKRRDFLKMTALAGASTALGVSLPGCGRGILSKDPNRPNVIFITADDLGWKDLRCFGNSEVKTPNIDRLAKEGMRFTSAFVVASSCAPSRASFITGQYPHTNGVTALTHIKKSRSLRPFYETLPSILSENGYNTALEGKWHVSPYLPTGWYGYRERLSGMLPKDFWIENSEKAVKFIEDNRENRFYLELNYMNNHRRDDGEFYFADGFPVDPEDVHVPEYWTLPDWEEIRLEAAKFYSQTMKMDKMIGDVLNKLDELNLTENTLVVFVSDNGPPFPGNKMTLYDRGTGTPLLFRLPGVIEPGTTYDGLANTIDIMPTILEACGFTTPEGVQGKSLFPILEGEKTDDLHDVIFTEMTDHVYYLPTRAARTKEWKYIKNYSDIAMGLDQNNHMEWAHRVCELPNQPWKSPRVPEELYDLKNDPDEQLNLVENPAYKEKLDEMRSLLEAHMKETKDPYLGKGFTKDYELNLDIYEMKAGEDKYK</sequence>
<proteinExistence type="inferred from homology"/>
<organism evidence="6 7">
    <name type="scientific">Candidatus Zymogenus saltonus</name>
    <dbReference type="NCBI Taxonomy" id="2844893"/>
    <lineage>
        <taxon>Bacteria</taxon>
        <taxon>Deltaproteobacteria</taxon>
        <taxon>Candidatus Zymogenia</taxon>
        <taxon>Candidatus Zymogeniales</taxon>
        <taxon>Candidatus Zymogenaceae</taxon>
        <taxon>Candidatus Zymogenus</taxon>
    </lineage>
</organism>
<dbReference type="GO" id="GO:0046872">
    <property type="term" value="F:metal ion binding"/>
    <property type="evidence" value="ECO:0007669"/>
    <property type="project" value="UniProtKB-KW"/>
</dbReference>
<dbReference type="Pfam" id="PF00884">
    <property type="entry name" value="Sulfatase"/>
    <property type="match status" value="1"/>
</dbReference>
<gene>
    <name evidence="6" type="ORF">JW984_04815</name>
</gene>
<dbReference type="InterPro" id="IPR000917">
    <property type="entry name" value="Sulfatase_N"/>
</dbReference>
<keyword evidence="3 6" id="KW-0378">Hydrolase</keyword>
<dbReference type="SUPFAM" id="SSF53649">
    <property type="entry name" value="Alkaline phosphatase-like"/>
    <property type="match status" value="1"/>
</dbReference>
<dbReference type="InterPro" id="IPR024607">
    <property type="entry name" value="Sulfatase_CS"/>
</dbReference>
<reference evidence="6" key="2">
    <citation type="submission" date="2021-01" db="EMBL/GenBank/DDBJ databases">
        <authorList>
            <person name="Hahn C.R."/>
            <person name="Youssef N.H."/>
            <person name="Elshahed M."/>
        </authorList>
    </citation>
    <scope>NUCLEOTIDE SEQUENCE</scope>
    <source>
        <strain evidence="6">Zod_Metabat.24</strain>
    </source>
</reference>
<evidence type="ECO:0000259" key="5">
    <source>
        <dbReference type="Pfam" id="PF00884"/>
    </source>
</evidence>
<evidence type="ECO:0000256" key="1">
    <source>
        <dbReference type="ARBA" id="ARBA00008779"/>
    </source>
</evidence>
<name>A0A9D8KEC1_9DELT</name>
<evidence type="ECO:0000256" key="3">
    <source>
        <dbReference type="ARBA" id="ARBA00022801"/>
    </source>
</evidence>
<dbReference type="CDD" id="cd16027">
    <property type="entry name" value="SGSH"/>
    <property type="match status" value="1"/>
</dbReference>